<keyword evidence="2" id="KW-1185">Reference proteome</keyword>
<sequence>MMEENSGVENENKDQLMKKELIGIYHEERTELERNTQRDQGDAALNEYDQKFVNSLRLNVQESRDFGYIFVVLADQQKDVLSGLQQKT</sequence>
<evidence type="ECO:0000313" key="1">
    <source>
        <dbReference type="EMBL" id="KAL3107390.1"/>
    </source>
</evidence>
<organism evidence="1 2">
    <name type="scientific">Heterodera trifolii</name>
    <dbReference type="NCBI Taxonomy" id="157864"/>
    <lineage>
        <taxon>Eukaryota</taxon>
        <taxon>Metazoa</taxon>
        <taxon>Ecdysozoa</taxon>
        <taxon>Nematoda</taxon>
        <taxon>Chromadorea</taxon>
        <taxon>Rhabditida</taxon>
        <taxon>Tylenchina</taxon>
        <taxon>Tylenchomorpha</taxon>
        <taxon>Tylenchoidea</taxon>
        <taxon>Heteroderidae</taxon>
        <taxon>Heteroderinae</taxon>
        <taxon>Heterodera</taxon>
    </lineage>
</organism>
<dbReference type="EMBL" id="JBICBT010000620">
    <property type="protein sequence ID" value="KAL3107390.1"/>
    <property type="molecule type" value="Genomic_DNA"/>
</dbReference>
<name>A0ABD2KWQ8_9BILA</name>
<accession>A0ABD2KWQ8</accession>
<proteinExistence type="predicted"/>
<gene>
    <name evidence="1" type="ORF">niasHT_012830</name>
</gene>
<protein>
    <submittedName>
        <fullName evidence="1">Uncharacterized protein</fullName>
    </submittedName>
</protein>
<dbReference type="Proteomes" id="UP001620626">
    <property type="component" value="Unassembled WGS sequence"/>
</dbReference>
<reference evidence="1 2" key="1">
    <citation type="submission" date="2024-10" db="EMBL/GenBank/DDBJ databases">
        <authorList>
            <person name="Kim D."/>
        </authorList>
    </citation>
    <scope>NUCLEOTIDE SEQUENCE [LARGE SCALE GENOMIC DNA]</scope>
    <source>
        <strain evidence="1">BH-2024</strain>
    </source>
</reference>
<comment type="caution">
    <text evidence="1">The sequence shown here is derived from an EMBL/GenBank/DDBJ whole genome shotgun (WGS) entry which is preliminary data.</text>
</comment>
<dbReference type="AlphaFoldDB" id="A0ABD2KWQ8"/>
<evidence type="ECO:0000313" key="2">
    <source>
        <dbReference type="Proteomes" id="UP001620626"/>
    </source>
</evidence>